<accession>A0A4P9WT93</accession>
<evidence type="ECO:0000313" key="2">
    <source>
        <dbReference type="Proteomes" id="UP000269721"/>
    </source>
</evidence>
<evidence type="ECO:0000313" key="1">
    <source>
        <dbReference type="EMBL" id="RKO94276.1"/>
    </source>
</evidence>
<keyword evidence="2" id="KW-1185">Reference proteome</keyword>
<proteinExistence type="predicted"/>
<dbReference type="OrthoDB" id="2375545at2759"/>
<dbReference type="EMBL" id="KZ993949">
    <property type="protein sequence ID" value="RKO94276.1"/>
    <property type="molecule type" value="Genomic_DNA"/>
</dbReference>
<reference evidence="2" key="1">
    <citation type="journal article" date="2018" name="Nat. Microbiol.">
        <title>Leveraging single-cell genomics to expand the fungal tree of life.</title>
        <authorList>
            <person name="Ahrendt S.R."/>
            <person name="Quandt C.A."/>
            <person name="Ciobanu D."/>
            <person name="Clum A."/>
            <person name="Salamov A."/>
            <person name="Andreopoulos B."/>
            <person name="Cheng J.F."/>
            <person name="Woyke T."/>
            <person name="Pelin A."/>
            <person name="Henrissat B."/>
            <person name="Reynolds N.K."/>
            <person name="Benny G.L."/>
            <person name="Smith M.E."/>
            <person name="James T.Y."/>
            <person name="Grigoriev I.V."/>
        </authorList>
    </citation>
    <scope>NUCLEOTIDE SEQUENCE [LARGE SCALE GENOMIC DNA]</scope>
</reference>
<dbReference type="AlphaFoldDB" id="A0A4P9WT93"/>
<sequence>MNILYAQNIQINNTIAYGKGADLDVLFSEIVALFPDDLILKELMSHSFVGNASRLGRVIYQLGKEHFGVGNNSAKRYSFANAQDTEMAKKRALLFVAIMKRLQDKDRRTVIKPVEFRESKDIILFLRGIMPNEEEFSYLLRWLATSLLGSKTNEISNHNFDRFWKKWKRLSSSSPSVDLLNLRGKCWITGPYNYQNTEVTFYLQRSLALQCNSIPALDGEDEAIWDCGSIIDFLFKLVDSAVG</sequence>
<gene>
    <name evidence="1" type="ORF">BDK51DRAFT_30082</name>
</gene>
<protein>
    <submittedName>
        <fullName evidence="1">Uncharacterized protein</fullName>
    </submittedName>
</protein>
<organism evidence="1 2">
    <name type="scientific">Blyttiomyces helicus</name>
    <dbReference type="NCBI Taxonomy" id="388810"/>
    <lineage>
        <taxon>Eukaryota</taxon>
        <taxon>Fungi</taxon>
        <taxon>Fungi incertae sedis</taxon>
        <taxon>Chytridiomycota</taxon>
        <taxon>Chytridiomycota incertae sedis</taxon>
        <taxon>Chytridiomycetes</taxon>
        <taxon>Chytridiomycetes incertae sedis</taxon>
        <taxon>Blyttiomyces</taxon>
    </lineage>
</organism>
<name>A0A4P9WT93_9FUNG</name>
<dbReference type="Proteomes" id="UP000269721">
    <property type="component" value="Unassembled WGS sequence"/>
</dbReference>